<dbReference type="EMBL" id="VWXL01000100">
    <property type="protein sequence ID" value="MVB12571.1"/>
    <property type="molecule type" value="Genomic_DNA"/>
</dbReference>
<keyword evidence="3" id="KW-1185">Reference proteome</keyword>
<evidence type="ECO:0000313" key="3">
    <source>
        <dbReference type="Proteomes" id="UP000469440"/>
    </source>
</evidence>
<feature type="signal peptide" evidence="1">
    <location>
        <begin position="1"/>
        <end position="29"/>
    </location>
</feature>
<name>A0A6N8I346_9FIRM</name>
<organism evidence="2 3">
    <name type="scientific">Caproicibacter fermentans</name>
    <dbReference type="NCBI Taxonomy" id="2576756"/>
    <lineage>
        <taxon>Bacteria</taxon>
        <taxon>Bacillati</taxon>
        <taxon>Bacillota</taxon>
        <taxon>Clostridia</taxon>
        <taxon>Eubacteriales</taxon>
        <taxon>Acutalibacteraceae</taxon>
        <taxon>Caproicibacter</taxon>
    </lineage>
</organism>
<dbReference type="Proteomes" id="UP000469440">
    <property type="component" value="Unassembled WGS sequence"/>
</dbReference>
<feature type="chain" id="PRO_5039588325" evidence="1">
    <location>
        <begin position="30"/>
        <end position="946"/>
    </location>
</feature>
<evidence type="ECO:0000256" key="1">
    <source>
        <dbReference type="SAM" id="SignalP"/>
    </source>
</evidence>
<proteinExistence type="predicted"/>
<gene>
    <name evidence="2" type="ORF">CAFE_33120</name>
</gene>
<evidence type="ECO:0000313" key="2">
    <source>
        <dbReference type="EMBL" id="MVB12571.1"/>
    </source>
</evidence>
<dbReference type="RefSeq" id="WP_156991251.1">
    <property type="nucleotide sequence ID" value="NZ_VWXL01000100.1"/>
</dbReference>
<dbReference type="AlphaFoldDB" id="A0A6N8I346"/>
<reference evidence="2 3" key="1">
    <citation type="submission" date="2019-09" db="EMBL/GenBank/DDBJ databases">
        <title>Genome sequence of Clostridium sp. EA1.</title>
        <authorList>
            <person name="Poehlein A."/>
            <person name="Bengelsdorf F.R."/>
            <person name="Daniel R."/>
        </authorList>
    </citation>
    <scope>NUCLEOTIDE SEQUENCE [LARGE SCALE GENOMIC DNA]</scope>
    <source>
        <strain evidence="2 3">EA1</strain>
    </source>
</reference>
<sequence>MKKQIYSRAGRVGCLLLALICSVSLPTAAAASGESTKKDETVYVNLSAAGSVQSTTVSDWLHSDSGNVRIADRSNLTDIKNVKSSDQPLKTGDNLTWVLNGGDSGADVYYQGKTTSATPLKVTVSYELNGKSVTPEQIAGKSGKVKITVNLENTDAHTVQVDGKDVVMYTPMTAIVAATLPSDTFNNVAVNKGKVISDGNNQFVTFLSMPGLSESLDLKNCGVEGLDTIDIPEDLVITADAKDFTLSSIAIAATPELPDQDELGDETSLDDLKDDLDKLSSMQDNIEKADPNKDIRSLFTNPDRTAAARLIVDDVFHFYDLDTAALDVMPKYVTDQNISLYDRVTSDIDKADLKYIMDNQIIRGLNDRLTDENVKKAKVLLKDYDDIETFQIGKLNRVIQVLNHYDSDYDHLDDILKDAKHIMHRLDSDNVDTLSALTRSDVQDSLSDTLKSMSSLSSSGLLSSSIKLQAQDVEKIIEVLLANHPELIEEAVNQKLVAMEDQNGYIPVSDLLEMLQESGLSSSQISGITQAMTAAVLSDASSKAVIPLKSVQSILGPVLSTLPPAQQAAVLQKLTKITDSNKNIEVQSLLPLAKQLGVPIEQTTGAAAAVLLPEKEAQRQTLSLLQDDKIKNALLSGMMDKSNISGLTDSLNGLLGSSARLSTSLTNALGSNYAAQLTSSLSDMRGLKRNIDDLKDDVDDLEDSDRSGKLSDDFEDAEDLLLNKDDMDYLITWARKLKSMKTDMDDNTDNISILRDLINLNDDPKIKNFRGMVPSLLKDYDDSEPILDSIKAELDDPAVNASLHKMPQTTQVLTKMEDDIRSNRNIMEIFRLTTQPNTVSLFQDTFNHLDEFTQKGTADHMRTLMDKKDAYTGLSNQYKIFTEVADGAETSVKFVYKTAEIKEPEPVKTAAVQPAENSGKSDSGSGLWGWIRSAWNSAANTISHLL</sequence>
<accession>A0A6N8I346</accession>
<protein>
    <submittedName>
        <fullName evidence="2">Uncharacterized protein</fullName>
    </submittedName>
</protein>
<comment type="caution">
    <text evidence="2">The sequence shown here is derived from an EMBL/GenBank/DDBJ whole genome shotgun (WGS) entry which is preliminary data.</text>
</comment>
<dbReference type="OrthoDB" id="9815841at2"/>
<keyword evidence="1" id="KW-0732">Signal</keyword>